<keyword evidence="1" id="KW-0472">Membrane</keyword>
<dbReference type="Proteomes" id="UP000187059">
    <property type="component" value="Plasmid pPABY6"/>
</dbReference>
<dbReference type="PANTHER" id="PTHR32309:SF13">
    <property type="entry name" value="FERRIC ENTEROBACTIN TRANSPORT PROTEIN FEPE"/>
    <property type="match status" value="1"/>
</dbReference>
<dbReference type="KEGG" id="paby:Ga0080574_TMP4890"/>
<reference evidence="2 3" key="1">
    <citation type="submission" date="2016-04" db="EMBL/GenBank/DDBJ databases">
        <title>Deep-sea bacteria in the southern Pacific.</title>
        <authorList>
            <person name="Tang K."/>
        </authorList>
    </citation>
    <scope>NUCLEOTIDE SEQUENCE [LARGE SCALE GENOMIC DNA]</scope>
    <source>
        <strain evidence="2 3">JLT2014</strain>
        <plasmid evidence="3">ppaby6</plasmid>
    </source>
</reference>
<protein>
    <submittedName>
        <fullName evidence="2">Capsular polysaccharide transport system permease protein</fullName>
    </submittedName>
</protein>
<dbReference type="GO" id="GO:0004713">
    <property type="term" value="F:protein tyrosine kinase activity"/>
    <property type="evidence" value="ECO:0007669"/>
    <property type="project" value="TreeGrafter"/>
</dbReference>
<dbReference type="InterPro" id="IPR050445">
    <property type="entry name" value="Bact_polysacc_biosynth/exp"/>
</dbReference>
<evidence type="ECO:0000313" key="2">
    <source>
        <dbReference type="EMBL" id="APZ55172.1"/>
    </source>
</evidence>
<evidence type="ECO:0000256" key="1">
    <source>
        <dbReference type="SAM" id="Phobius"/>
    </source>
</evidence>
<keyword evidence="3" id="KW-1185">Reference proteome</keyword>
<feature type="transmembrane region" description="Helical" evidence="1">
    <location>
        <begin position="35"/>
        <end position="58"/>
    </location>
</feature>
<gene>
    <name evidence="2" type="ORF">Ga0080574_TMP4890</name>
</gene>
<keyword evidence="2" id="KW-0614">Plasmid</keyword>
<dbReference type="GO" id="GO:0005886">
    <property type="term" value="C:plasma membrane"/>
    <property type="evidence" value="ECO:0007669"/>
    <property type="project" value="TreeGrafter"/>
</dbReference>
<dbReference type="PANTHER" id="PTHR32309">
    <property type="entry name" value="TYROSINE-PROTEIN KINASE"/>
    <property type="match status" value="1"/>
</dbReference>
<dbReference type="AlphaFoldDB" id="A0A1P8V0J2"/>
<keyword evidence="1" id="KW-0812">Transmembrane</keyword>
<dbReference type="RefSeq" id="WP_237219430.1">
    <property type="nucleotide sequence ID" value="NZ_CP015094.1"/>
</dbReference>
<evidence type="ECO:0000313" key="3">
    <source>
        <dbReference type="Proteomes" id="UP000187059"/>
    </source>
</evidence>
<proteinExistence type="predicted"/>
<organism evidence="2 3">
    <name type="scientific">Salipiger abyssi</name>
    <dbReference type="NCBI Taxonomy" id="1250539"/>
    <lineage>
        <taxon>Bacteria</taxon>
        <taxon>Pseudomonadati</taxon>
        <taxon>Pseudomonadota</taxon>
        <taxon>Alphaproteobacteria</taxon>
        <taxon>Rhodobacterales</taxon>
        <taxon>Roseobacteraceae</taxon>
        <taxon>Salipiger</taxon>
    </lineage>
</organism>
<keyword evidence="1" id="KW-1133">Transmembrane helix</keyword>
<dbReference type="EMBL" id="CP015094">
    <property type="protein sequence ID" value="APZ55172.1"/>
    <property type="molecule type" value="Genomic_DNA"/>
</dbReference>
<accession>A0A1P8V0J2</accession>
<sequence length="406" mass="44711">MSTAAPAAQPANKPATLAGQIPKNARKARPQKRHYGVLASFVLVVVLPLTLAIFYLFAIAEDQYATSFGFAVRSEETTLANSLLGGLSSLSGGSSSSDSDILYEFIQSRTLVEKVDERLDLTSIFSRPEYDPYFSYDPEGSFEDLVAYWQRMVHVSYASSGTGLLEVTIKAFTPGDALAIAEAIVSESTVMINELSTIARADATRYAREDLDQAVTQLKTAREALTRFRSVNRIIDPSADLQGQLGLLNSLEAKLAEVIIELNVQLETARENDPRVVQLRNRIPVINKLIEEERRKFGLGGTMGGDTSAPAIEGARDYSTIVGEFERLTVDLEYAEERYLATQAALDAAQAEAQRQSRYLATYMQPSLPASSQYPERGELLLIATTILLLSWAVGVLIYYSLRDRR</sequence>
<feature type="transmembrane region" description="Helical" evidence="1">
    <location>
        <begin position="380"/>
        <end position="402"/>
    </location>
</feature>
<name>A0A1P8V0J2_9RHOB</name>
<geneLocation type="plasmid" evidence="3">
    <name>ppaby6</name>
</geneLocation>